<dbReference type="InterPro" id="IPR014718">
    <property type="entry name" value="GH-type_carb-bd"/>
</dbReference>
<keyword evidence="4" id="KW-1185">Reference proteome</keyword>
<organism evidence="3 4">
    <name type="scientific">Hymenoscyphus albidus</name>
    <dbReference type="NCBI Taxonomy" id="595503"/>
    <lineage>
        <taxon>Eukaryota</taxon>
        <taxon>Fungi</taxon>
        <taxon>Dikarya</taxon>
        <taxon>Ascomycota</taxon>
        <taxon>Pezizomycotina</taxon>
        <taxon>Leotiomycetes</taxon>
        <taxon>Helotiales</taxon>
        <taxon>Helotiaceae</taxon>
        <taxon>Hymenoscyphus</taxon>
    </lineage>
</organism>
<feature type="domain" description="Glycosyl hydrolase family 92 N-terminal" evidence="2">
    <location>
        <begin position="25"/>
        <end position="314"/>
    </location>
</feature>
<dbReference type="InterPro" id="IPR050883">
    <property type="entry name" value="PNGase"/>
</dbReference>
<dbReference type="Proteomes" id="UP000701801">
    <property type="component" value="Unassembled WGS sequence"/>
</dbReference>
<proteinExistence type="predicted"/>
<evidence type="ECO:0000259" key="2">
    <source>
        <dbReference type="Pfam" id="PF17678"/>
    </source>
</evidence>
<dbReference type="GO" id="GO:0005634">
    <property type="term" value="C:nucleus"/>
    <property type="evidence" value="ECO:0007669"/>
    <property type="project" value="TreeGrafter"/>
</dbReference>
<gene>
    <name evidence="3" type="ORF">HYALB_00012187</name>
</gene>
<feature type="chain" id="PRO_5040511482" description="Glycosyl hydrolase family 92 N-terminal domain-containing protein" evidence="1">
    <location>
        <begin position="17"/>
        <end position="360"/>
    </location>
</feature>
<dbReference type="EMBL" id="CAJVRM010000122">
    <property type="protein sequence ID" value="CAG8975019.1"/>
    <property type="molecule type" value="Genomic_DNA"/>
</dbReference>
<dbReference type="GO" id="GO:0006516">
    <property type="term" value="P:glycoprotein catabolic process"/>
    <property type="evidence" value="ECO:0007669"/>
    <property type="project" value="TreeGrafter"/>
</dbReference>
<evidence type="ECO:0000313" key="3">
    <source>
        <dbReference type="EMBL" id="CAG8975019.1"/>
    </source>
</evidence>
<evidence type="ECO:0000313" key="4">
    <source>
        <dbReference type="Proteomes" id="UP000701801"/>
    </source>
</evidence>
<dbReference type="Pfam" id="PF17678">
    <property type="entry name" value="Glyco_hydro_92N"/>
    <property type="match status" value="1"/>
</dbReference>
<dbReference type="PANTHER" id="PTHR12143:SF38">
    <property type="entry name" value="ALPHA-1,2-MANNOSIDASE FAMILY PROTEIN (AFU_ORTHOLOGUE AFUA_5G10520)"/>
    <property type="match status" value="1"/>
</dbReference>
<dbReference type="GO" id="GO:0005829">
    <property type="term" value="C:cytosol"/>
    <property type="evidence" value="ECO:0007669"/>
    <property type="project" value="TreeGrafter"/>
</dbReference>
<keyword evidence="1" id="KW-0732">Signal</keyword>
<accession>A0A9N9LH03</accession>
<dbReference type="GO" id="GO:0030246">
    <property type="term" value="F:carbohydrate binding"/>
    <property type="evidence" value="ECO:0007669"/>
    <property type="project" value="InterPro"/>
</dbReference>
<dbReference type="PANTHER" id="PTHR12143">
    <property type="entry name" value="PEPTIDE N-GLYCANASE PNGASE -RELATED"/>
    <property type="match status" value="1"/>
</dbReference>
<protein>
    <recommendedName>
        <fullName evidence="2">Glycosyl hydrolase family 92 N-terminal domain-containing protein</fullName>
    </recommendedName>
</protein>
<dbReference type="GO" id="GO:0000224">
    <property type="term" value="F:peptide-N4-(N-acetyl-beta-glucosaminyl)asparagine amidase activity"/>
    <property type="evidence" value="ECO:0007669"/>
    <property type="project" value="TreeGrafter"/>
</dbReference>
<dbReference type="InterPro" id="IPR041371">
    <property type="entry name" value="GH92_N"/>
</dbReference>
<reference evidence="3" key="1">
    <citation type="submission" date="2021-07" db="EMBL/GenBank/DDBJ databases">
        <authorList>
            <person name="Durling M."/>
        </authorList>
    </citation>
    <scope>NUCLEOTIDE SEQUENCE</scope>
</reference>
<dbReference type="AlphaFoldDB" id="A0A9N9LH03"/>
<sequence length="360" mass="39579">MFLFVYFLILIGSTTASNTTDFTKYVNLFIGTEGDVPGSAFRGGNFFPGATLPFGAVKVGIDTTRYNTSYAANAGYLPITHSNVTAITLHNISGTGGASTYGQIPQMPLTNLTGVNLLDNLTYMQPRTVEDVASVGYFRTHLGNGVTAEMSAGMHVGMMRYRYPEGRGRYVLVDVSHFLPSAGKKEQWYGFNGFVFKGRGWLTGKGIRMGFWRGVVMGLGILGMRCIVKVGQQVRGDYRVYFCGHFDSVPIQSQLFWGKYTDPFRPNTTGVVPTFTNASSIQGGALNYQYAHQIGALFEFSPNISTVTSKVGISWISTEKACQFLDEIPTWDLNAMMKAVKNEWNEQVLSKIDATSTNET</sequence>
<feature type="signal peptide" evidence="1">
    <location>
        <begin position="1"/>
        <end position="16"/>
    </location>
</feature>
<comment type="caution">
    <text evidence="3">The sequence shown here is derived from an EMBL/GenBank/DDBJ whole genome shotgun (WGS) entry which is preliminary data.</text>
</comment>
<name>A0A9N9LH03_9HELO</name>
<dbReference type="Gene3D" id="2.70.98.10">
    <property type="match status" value="1"/>
</dbReference>
<evidence type="ECO:0000256" key="1">
    <source>
        <dbReference type="SAM" id="SignalP"/>
    </source>
</evidence>
<dbReference type="OrthoDB" id="449263at2759"/>